<feature type="chain" id="PRO_5011472689" evidence="2">
    <location>
        <begin position="22"/>
        <end position="201"/>
    </location>
</feature>
<organism evidence="3 4">
    <name type="scientific">Paracoccus chinensis</name>
    <dbReference type="NCBI Taxonomy" id="525640"/>
    <lineage>
        <taxon>Bacteria</taxon>
        <taxon>Pseudomonadati</taxon>
        <taxon>Pseudomonadota</taxon>
        <taxon>Alphaproteobacteria</taxon>
        <taxon>Rhodobacterales</taxon>
        <taxon>Paracoccaceae</taxon>
        <taxon>Paracoccus</taxon>
    </lineage>
</organism>
<protein>
    <submittedName>
        <fullName evidence="3">Uncharacterized protein</fullName>
    </submittedName>
</protein>
<evidence type="ECO:0000256" key="2">
    <source>
        <dbReference type="SAM" id="SignalP"/>
    </source>
</evidence>
<evidence type="ECO:0000313" key="4">
    <source>
        <dbReference type="Proteomes" id="UP000199555"/>
    </source>
</evidence>
<evidence type="ECO:0000313" key="3">
    <source>
        <dbReference type="EMBL" id="SDL76975.1"/>
    </source>
</evidence>
<reference evidence="4" key="1">
    <citation type="submission" date="2016-10" db="EMBL/GenBank/DDBJ databases">
        <authorList>
            <person name="Varghese N."/>
            <person name="Submissions S."/>
        </authorList>
    </citation>
    <scope>NUCLEOTIDE SEQUENCE [LARGE SCALE GENOMIC DNA]</scope>
    <source>
        <strain evidence="4">CGMCC 1.7655</strain>
    </source>
</reference>
<feature type="signal peptide" evidence="2">
    <location>
        <begin position="1"/>
        <end position="21"/>
    </location>
</feature>
<dbReference type="EMBL" id="FNGE01000023">
    <property type="protein sequence ID" value="SDL76975.1"/>
    <property type="molecule type" value="Genomic_DNA"/>
</dbReference>
<dbReference type="OrthoDB" id="7772081at2"/>
<name>A0A1G9MTL2_9RHOB</name>
<proteinExistence type="predicted"/>
<feature type="compositionally biased region" description="Low complexity" evidence="1">
    <location>
        <begin position="40"/>
        <end position="53"/>
    </location>
</feature>
<dbReference type="RefSeq" id="WP_090757242.1">
    <property type="nucleotide sequence ID" value="NZ_FNGE01000023.1"/>
</dbReference>
<keyword evidence="2" id="KW-0732">Signal</keyword>
<feature type="region of interest" description="Disordered" evidence="1">
    <location>
        <begin position="29"/>
        <end position="53"/>
    </location>
</feature>
<dbReference type="Proteomes" id="UP000199555">
    <property type="component" value="Unassembled WGS sequence"/>
</dbReference>
<accession>A0A1G9MTL2</accession>
<gene>
    <name evidence="3" type="ORF">SAMN04487971_12318</name>
</gene>
<keyword evidence="4" id="KW-1185">Reference proteome</keyword>
<feature type="region of interest" description="Disordered" evidence="1">
    <location>
        <begin position="99"/>
        <end position="126"/>
    </location>
</feature>
<sequence>MKRTVLAGGLVILAVGTLAMAQVLPPQGGTVPRSLPSAPAPAAQGAAADPIDGGDAELKELLEMQAAMSKAERQAEEEFLKLDLGPDVDVSGIERVPSAAENQPYRSCEKTPEMQQNLHSPGSRGNRAYRDISGYLSTTNVIATKDCTCAGKVIPHATVALFEDRLKEKLGVTVLLPKHTNDLYDEYDRQKKIVDAMCGDY</sequence>
<evidence type="ECO:0000256" key="1">
    <source>
        <dbReference type="SAM" id="MobiDB-lite"/>
    </source>
</evidence>
<dbReference type="STRING" id="525640.SAMN04487971_12318"/>
<dbReference type="AlphaFoldDB" id="A0A1G9MTL2"/>